<dbReference type="GO" id="GO:0080120">
    <property type="term" value="P:CAAX-box protein maturation"/>
    <property type="evidence" value="ECO:0007669"/>
    <property type="project" value="UniProtKB-ARBA"/>
</dbReference>
<dbReference type="InterPro" id="IPR003675">
    <property type="entry name" value="Rce1/LyrA-like_dom"/>
</dbReference>
<dbReference type="KEGG" id="ppsc:EHS13_08115"/>
<feature type="transmembrane region" description="Helical" evidence="1">
    <location>
        <begin position="458"/>
        <end position="476"/>
    </location>
</feature>
<reference evidence="4" key="1">
    <citation type="submission" date="2018-11" db="EMBL/GenBank/DDBJ databases">
        <title>Complete genome sequence of Paenibacillus sp. ML311-T8.</title>
        <authorList>
            <person name="Nam Y.-D."/>
            <person name="Kang J."/>
            <person name="Chung W.-H."/>
            <person name="Park Y.S."/>
        </authorList>
    </citation>
    <scope>NUCLEOTIDE SEQUENCE [LARGE SCALE GENOMIC DNA]</scope>
    <source>
        <strain evidence="4">ML311-T8</strain>
    </source>
</reference>
<dbReference type="GO" id="GO:0006508">
    <property type="term" value="P:proteolysis"/>
    <property type="evidence" value="ECO:0007669"/>
    <property type="project" value="UniProtKB-KW"/>
</dbReference>
<feature type="transmembrane region" description="Helical" evidence="1">
    <location>
        <begin position="507"/>
        <end position="526"/>
    </location>
</feature>
<keyword evidence="3" id="KW-0482">Metalloprotease</keyword>
<dbReference type="EMBL" id="CP034235">
    <property type="protein sequence ID" value="QGQ94842.1"/>
    <property type="molecule type" value="Genomic_DNA"/>
</dbReference>
<feature type="transmembrane region" description="Helical" evidence="1">
    <location>
        <begin position="431"/>
        <end position="452"/>
    </location>
</feature>
<keyword evidence="1" id="KW-0472">Membrane</keyword>
<name>A0A6B8RH20_9BACL</name>
<feature type="transmembrane region" description="Helical" evidence="1">
    <location>
        <begin position="354"/>
        <end position="378"/>
    </location>
</feature>
<evidence type="ECO:0000313" key="4">
    <source>
        <dbReference type="Proteomes" id="UP000426246"/>
    </source>
</evidence>
<keyword evidence="4" id="KW-1185">Reference proteome</keyword>
<dbReference type="GO" id="GO:0004175">
    <property type="term" value="F:endopeptidase activity"/>
    <property type="evidence" value="ECO:0007669"/>
    <property type="project" value="UniProtKB-ARBA"/>
</dbReference>
<keyword evidence="1" id="KW-0812">Transmembrane</keyword>
<feature type="transmembrane region" description="Helical" evidence="1">
    <location>
        <begin position="238"/>
        <end position="259"/>
    </location>
</feature>
<dbReference type="GO" id="GO:0008237">
    <property type="term" value="F:metallopeptidase activity"/>
    <property type="evidence" value="ECO:0007669"/>
    <property type="project" value="UniProtKB-KW"/>
</dbReference>
<proteinExistence type="predicted"/>
<feature type="transmembrane region" description="Helical" evidence="1">
    <location>
        <begin position="301"/>
        <end position="327"/>
    </location>
</feature>
<feature type="transmembrane region" description="Helical" evidence="1">
    <location>
        <begin position="398"/>
        <end position="419"/>
    </location>
</feature>
<feature type="transmembrane region" description="Helical" evidence="1">
    <location>
        <begin position="271"/>
        <end position="289"/>
    </location>
</feature>
<organism evidence="3 4">
    <name type="scientific">Paenibacillus psychroresistens</name>
    <dbReference type="NCBI Taxonomy" id="1778678"/>
    <lineage>
        <taxon>Bacteria</taxon>
        <taxon>Bacillati</taxon>
        <taxon>Bacillota</taxon>
        <taxon>Bacilli</taxon>
        <taxon>Bacillales</taxon>
        <taxon>Paenibacillaceae</taxon>
        <taxon>Paenibacillus</taxon>
    </lineage>
</organism>
<feature type="domain" description="CAAX prenyl protease 2/Lysostaphin resistance protein A-like" evidence="2">
    <location>
        <begin position="401"/>
        <end position="492"/>
    </location>
</feature>
<keyword evidence="3" id="KW-0378">Hydrolase</keyword>
<dbReference type="Pfam" id="PF02517">
    <property type="entry name" value="Rce1-like"/>
    <property type="match status" value="1"/>
</dbReference>
<sequence length="541" mass="61218">MIPHRFNAKLFLLAVIGFILFFGSAQLAAYEKDDSMQPELAKPLVSKAQAIAAATQFLNNKYSALIVTDSSITYESSKALSAYLQKNNLTKSYKIKYNKLIPLDYWQVQIWDELSSTRYIVDVQMDQPRVFGWQTGEVPVLAVDEKADSTSESKARKTAEGFLKQEGYNLSSYEPNPAVINDKEYLLVFEQLKADIGDAKQKLSVRVYANDISAFHISFTIPEQDSSWISNQERYGQIMSLVSLLCMLIFAITALVLSIVRRKLISFSRGWLLTIIFLIISVVGTFNTLPSAGMKLGETNAQVYLIIYLIFTIGVNILLAAAVYFSLVTGVQMWQQQGWNPWPRWKEARFGTDVFYGMGRGYLICIFIIGVQQLLFLIAGKSFHAFAINDPGQSEYNMLWPALFPLLAWMAAISEEIIFRFFGIILFQKLVRFRFLAILIPSVIWALGHTSYSLYPSYTRLIEVTVLGFIFSYTFLRYGLITAIFTHAIMDSLLMGLSLLYSAEDSSYILIGIFYIALPALLAYSIRFLKRRSVPSEAAIP</sequence>
<evidence type="ECO:0000256" key="1">
    <source>
        <dbReference type="SAM" id="Phobius"/>
    </source>
</evidence>
<dbReference type="Proteomes" id="UP000426246">
    <property type="component" value="Chromosome"/>
</dbReference>
<keyword evidence="1" id="KW-1133">Transmembrane helix</keyword>
<protein>
    <submittedName>
        <fullName evidence="3">CPBP family intramembrane metalloprotease</fullName>
    </submittedName>
</protein>
<keyword evidence="3" id="KW-0645">Protease</keyword>
<dbReference type="AlphaFoldDB" id="A0A6B8RH20"/>
<accession>A0A6B8RH20</accession>
<gene>
    <name evidence="3" type="ORF">EHS13_08115</name>
</gene>
<evidence type="ECO:0000313" key="3">
    <source>
        <dbReference type="EMBL" id="QGQ94842.1"/>
    </source>
</evidence>
<dbReference type="RefSeq" id="WP_155699851.1">
    <property type="nucleotide sequence ID" value="NZ_CP034235.1"/>
</dbReference>
<evidence type="ECO:0000259" key="2">
    <source>
        <dbReference type="Pfam" id="PF02517"/>
    </source>
</evidence>
<dbReference type="OrthoDB" id="2675631at2"/>